<evidence type="ECO:0000256" key="2">
    <source>
        <dbReference type="SAM" id="SignalP"/>
    </source>
</evidence>
<reference evidence="4" key="5">
    <citation type="submission" date="2021-05" db="UniProtKB">
        <authorList>
            <consortium name="EnsemblPlants"/>
        </authorList>
    </citation>
    <scope>IDENTIFICATION</scope>
    <source>
        <strain evidence="4">cv. B73</strain>
    </source>
</reference>
<organism evidence="3">
    <name type="scientific">Zea mays</name>
    <name type="common">Maize</name>
    <dbReference type="NCBI Taxonomy" id="4577"/>
    <lineage>
        <taxon>Eukaryota</taxon>
        <taxon>Viridiplantae</taxon>
        <taxon>Streptophyta</taxon>
        <taxon>Embryophyta</taxon>
        <taxon>Tracheophyta</taxon>
        <taxon>Spermatophyta</taxon>
        <taxon>Magnoliopsida</taxon>
        <taxon>Liliopsida</taxon>
        <taxon>Poales</taxon>
        <taxon>Poaceae</taxon>
        <taxon>PACMAD clade</taxon>
        <taxon>Panicoideae</taxon>
        <taxon>Andropogonodae</taxon>
        <taxon>Andropogoneae</taxon>
        <taxon>Tripsacinae</taxon>
        <taxon>Zea</taxon>
    </lineage>
</organism>
<proteinExistence type="evidence at transcript level"/>
<dbReference type="EMBL" id="BT066032">
    <property type="protein sequence ID" value="ACN31908.1"/>
    <property type="molecule type" value="mRNA"/>
</dbReference>
<reference evidence="3" key="1">
    <citation type="journal article" date="2009" name="PLoS Genet.">
        <title>Sequencing, mapping, and analysis of 27,455 maize full-length cDNAs.</title>
        <authorList>
            <person name="Soderlund C."/>
            <person name="Descour A."/>
            <person name="Kudrna D."/>
            <person name="Bomhoff M."/>
            <person name="Boyd L."/>
            <person name="Currie J."/>
            <person name="Angelova A."/>
            <person name="Collura K."/>
            <person name="Wissotski M."/>
            <person name="Ashley E."/>
            <person name="Morrow D."/>
            <person name="Fernandes J."/>
            <person name="Walbot V."/>
            <person name="Yu Y."/>
        </authorList>
    </citation>
    <scope>NUCLEOTIDE SEQUENCE</scope>
    <source>
        <strain evidence="3">B73</strain>
    </source>
</reference>
<sequence length="359" mass="39229">MHTPARPNKSPSSVSCLLLAALLRLCDERSERVLCAGGVRLGEERVLQQLSHRRAPPGLLLEAPRHEVPELVRRSGRRLRRLAEAYGAHERGPVRALALGQEREVAQAQLQDDHPEAPHVGGVGVVVSRVRLRVEPLGGHVRRRADVRRAGVQPPPQHLARAEVGDLHLAVGADEQVRRLEVAVHDAERVERREPEERLPRHGGDGALPHRPAQPAKQAREGAPGHELQRQSRGRLPGGGRRDHRVEAHDVGRVRGEHEDLGLARRGGVPVREDLECERLRGPAVPRLVDGAAVAVAENGEPFVVREAGVGRGGGRRGGGLRLRRQAQDEVVEREGKVRQLAALADDSHWLVGLGDRVG</sequence>
<reference evidence="5" key="2">
    <citation type="journal article" date="2009" name="Science">
        <title>The B73 maize genome: complexity, diversity, and dynamics.</title>
        <authorList>
            <person name="Schnable P.S."/>
            <person name="Ware D."/>
            <person name="Fulton R.S."/>
            <person name="Stein J.C."/>
            <person name="Wei F."/>
            <person name="Pasternak S."/>
            <person name="Liang C."/>
            <person name="Zhang J."/>
            <person name="Fulton L."/>
            <person name="Graves T.A."/>
            <person name="Minx P."/>
            <person name="Reily A.D."/>
            <person name="Courtney L."/>
            <person name="Kruchowski S.S."/>
            <person name="Tomlinson C."/>
            <person name="Strong C."/>
            <person name="Delehaunty K."/>
            <person name="Fronick C."/>
            <person name="Courtney B."/>
            <person name="Rock S.M."/>
            <person name="Belter E."/>
            <person name="Du F."/>
            <person name="Kim K."/>
            <person name="Abbott R.M."/>
            <person name="Cotton M."/>
            <person name="Levy A."/>
            <person name="Marchetto P."/>
            <person name="Ochoa K."/>
            <person name="Jackson S.M."/>
            <person name="Gillam B."/>
            <person name="Chen W."/>
            <person name="Yan L."/>
            <person name="Higginbotham J."/>
            <person name="Cardenas M."/>
            <person name="Waligorski J."/>
            <person name="Applebaum E."/>
            <person name="Phelps L."/>
            <person name="Falcone J."/>
            <person name="Kanchi K."/>
            <person name="Thane T."/>
            <person name="Scimone A."/>
            <person name="Thane N."/>
            <person name="Henke J."/>
            <person name="Wang T."/>
            <person name="Ruppert J."/>
            <person name="Shah N."/>
            <person name="Rotter K."/>
            <person name="Hodges J."/>
            <person name="Ingenthron E."/>
            <person name="Cordes M."/>
            <person name="Kohlberg S."/>
            <person name="Sgro J."/>
            <person name="Delgado B."/>
            <person name="Mead K."/>
            <person name="Chinwalla A."/>
            <person name="Leonard S."/>
            <person name="Crouse K."/>
            <person name="Collura K."/>
            <person name="Kudrna D."/>
            <person name="Currie J."/>
            <person name="He R."/>
            <person name="Angelova A."/>
            <person name="Rajasekar S."/>
            <person name="Mueller T."/>
            <person name="Lomeli R."/>
            <person name="Scara G."/>
            <person name="Ko A."/>
            <person name="Delaney K."/>
            <person name="Wissotski M."/>
            <person name="Lopez G."/>
            <person name="Campos D."/>
            <person name="Braidotti M."/>
            <person name="Ashley E."/>
            <person name="Golser W."/>
            <person name="Kim H."/>
            <person name="Lee S."/>
            <person name="Lin J."/>
            <person name="Dujmic Z."/>
            <person name="Kim W."/>
            <person name="Talag J."/>
            <person name="Zuccolo A."/>
            <person name="Fan C."/>
            <person name="Sebastian A."/>
            <person name="Kramer M."/>
            <person name="Spiegel L."/>
            <person name="Nascimento L."/>
            <person name="Zutavern T."/>
            <person name="Miller B."/>
            <person name="Ambroise C."/>
            <person name="Muller S."/>
            <person name="Spooner W."/>
            <person name="Narechania A."/>
            <person name="Ren L."/>
            <person name="Wei S."/>
            <person name="Kumari S."/>
            <person name="Faga B."/>
            <person name="Levy M.J."/>
            <person name="McMahan L."/>
            <person name="Van Buren P."/>
            <person name="Vaughn M.W."/>
            <person name="Ying K."/>
            <person name="Yeh C.-T."/>
            <person name="Emrich S.J."/>
            <person name="Jia Y."/>
            <person name="Kalyanaraman A."/>
            <person name="Hsia A.-P."/>
            <person name="Barbazuk W.B."/>
            <person name="Baucom R.S."/>
            <person name="Brutnell T.P."/>
            <person name="Carpita N.C."/>
            <person name="Chaparro C."/>
            <person name="Chia J.-M."/>
            <person name="Deragon J.-M."/>
            <person name="Estill J.C."/>
            <person name="Fu Y."/>
            <person name="Jeddeloh J.A."/>
            <person name="Han Y."/>
            <person name="Lee H."/>
            <person name="Li P."/>
            <person name="Lisch D.R."/>
            <person name="Liu S."/>
            <person name="Liu Z."/>
            <person name="Nagel D.H."/>
            <person name="McCann M.C."/>
            <person name="SanMiguel P."/>
            <person name="Myers A.M."/>
            <person name="Nettleton D."/>
            <person name="Nguyen J."/>
            <person name="Penning B.W."/>
            <person name="Ponnala L."/>
            <person name="Schneider K.L."/>
            <person name="Schwartz D.C."/>
            <person name="Sharma A."/>
            <person name="Soderlund C."/>
            <person name="Springer N.M."/>
            <person name="Sun Q."/>
            <person name="Wang H."/>
            <person name="Waterman M."/>
            <person name="Westerman R."/>
            <person name="Wolfgruber T.K."/>
            <person name="Yang L."/>
            <person name="Yu Y."/>
            <person name="Zhang L."/>
            <person name="Zhou S."/>
            <person name="Zhu Q."/>
            <person name="Bennetzen J.L."/>
            <person name="Dawe R.K."/>
            <person name="Jiang J."/>
            <person name="Jiang N."/>
            <person name="Presting G.G."/>
            <person name="Wessler S.R."/>
            <person name="Aluru S."/>
            <person name="Martienssen R.A."/>
            <person name="Clifton S.W."/>
            <person name="McCombie W.R."/>
            <person name="Wing R.A."/>
            <person name="Wilson R.K."/>
        </authorList>
    </citation>
    <scope>NUCLEOTIDE SEQUENCE [LARGE SCALE GENOMIC DNA]</scope>
    <source>
        <strain evidence="5">cv. B73</strain>
    </source>
</reference>
<keyword evidence="5" id="KW-1185">Reference proteome</keyword>
<dbReference type="EnsemblPlants" id="Zm00001eb399670_T001">
    <property type="protein sequence ID" value="Zm00001eb399670_P001"/>
    <property type="gene ID" value="Zm00001eb399670"/>
</dbReference>
<reference evidence="3" key="3">
    <citation type="submission" date="2012-06" db="EMBL/GenBank/DDBJ databases">
        <authorList>
            <person name="Yu Y."/>
            <person name="Currie J."/>
            <person name="Lomeli R."/>
            <person name="Angelova A."/>
            <person name="Collura K."/>
            <person name="Wissotski M."/>
            <person name="Campos D."/>
            <person name="Kudrna D."/>
            <person name="Golser W."/>
            <person name="Ashely E."/>
            <person name="Descour A."/>
            <person name="Fernandes J."/>
            <person name="Soderlund C."/>
            <person name="Walbot V."/>
        </authorList>
    </citation>
    <scope>NUCLEOTIDE SEQUENCE</scope>
    <source>
        <strain evidence="3">B73</strain>
    </source>
</reference>
<reference evidence="4" key="4">
    <citation type="submission" date="2019-07" db="EMBL/GenBank/DDBJ databases">
        <authorList>
            <person name="Seetharam A."/>
            <person name="Woodhouse M."/>
            <person name="Cannon E."/>
        </authorList>
    </citation>
    <scope>NUCLEOTIDE SEQUENCE [LARGE SCALE GENOMIC DNA]</scope>
    <source>
        <strain evidence="4">cv. B73</strain>
    </source>
</reference>
<dbReference type="Proteomes" id="UP000007305">
    <property type="component" value="Chromosome 9"/>
</dbReference>
<evidence type="ECO:0000256" key="1">
    <source>
        <dbReference type="SAM" id="MobiDB-lite"/>
    </source>
</evidence>
<feature type="region of interest" description="Disordered" evidence="1">
    <location>
        <begin position="188"/>
        <end position="254"/>
    </location>
</feature>
<feature type="compositionally biased region" description="Basic and acidic residues" evidence="1">
    <location>
        <begin position="218"/>
        <end position="230"/>
    </location>
</feature>
<dbReference type="Gramene" id="Zm00001eb399670_T001">
    <property type="protein sequence ID" value="Zm00001eb399670_P001"/>
    <property type="gene ID" value="Zm00001eb399670"/>
</dbReference>
<evidence type="ECO:0000313" key="3">
    <source>
        <dbReference type="EMBL" id="ACN31908.1"/>
    </source>
</evidence>
<name>C0PCL3_MAIZE</name>
<feature type="compositionally biased region" description="Basic and acidic residues" evidence="1">
    <location>
        <begin position="188"/>
        <end position="204"/>
    </location>
</feature>
<keyword evidence="2" id="KW-0732">Signal</keyword>
<protein>
    <submittedName>
        <fullName evidence="3 4">Uncharacterized protein</fullName>
    </submittedName>
</protein>
<dbReference type="AlphaFoldDB" id="C0PCL3"/>
<feature type="signal peptide" evidence="2">
    <location>
        <begin position="1"/>
        <end position="28"/>
    </location>
</feature>
<evidence type="ECO:0000313" key="4">
    <source>
        <dbReference type="EnsemblPlants" id="Zm00001eb399670_P001"/>
    </source>
</evidence>
<feature type="chain" id="PRO_5043301176" evidence="2">
    <location>
        <begin position="29"/>
        <end position="359"/>
    </location>
</feature>
<accession>C0PCL3</accession>
<dbReference type="FunCoup" id="C0PCL3">
    <property type="interactions" value="12"/>
</dbReference>
<feature type="compositionally biased region" description="Basic and acidic residues" evidence="1">
    <location>
        <begin position="240"/>
        <end position="254"/>
    </location>
</feature>
<gene>
    <name evidence="4" type="primary">LOC107326007</name>
</gene>
<evidence type="ECO:0000313" key="5">
    <source>
        <dbReference type="Proteomes" id="UP000007305"/>
    </source>
</evidence>